<dbReference type="NCBIfam" id="NF008953">
    <property type="entry name" value="PRK12295.1-6"/>
    <property type="match status" value="1"/>
</dbReference>
<dbReference type="Pfam" id="PF13393">
    <property type="entry name" value="tRNA-synt_His"/>
    <property type="match status" value="2"/>
</dbReference>
<feature type="binding site" evidence="2">
    <location>
        <position position="110"/>
    </location>
    <ligand>
        <name>L-histidine</name>
        <dbReference type="ChEBI" id="CHEBI:57595"/>
    </ligand>
</feature>
<sequence>MPVSADQNSAAAKRAASAALVAHLEASGYPLYEPPILQKAALFFNSGEDIRSRLYLTSDLSGAEYCLRPEYTIPVSQHYLASDVAGRAATYSYCGPVFRYRTDGPNEFLQAGIENFGHPDREAADAEILGVTLDAVAALGQINLDVRFGDNGLIRDLVAALDLSPQWQRRILRGHAQDKSLDAILAQPANGKARDHTGVLAALQGADKQGARALVEDLLSIAGISSVGGRSAAEIAERFLEQAALKSGQDFPDEARAILNEFLSIETDPDQASARLRQIAAMTGVDLNAALDRFDARLGFMAARGLDVADFTFSTRFARDLEYYTGFVFEAFERGRPRNEPIVGGGRFDGLLKSLGGEADIGAVGAAIWIERLKLPERGQTDWWR</sequence>
<dbReference type="PIRSF" id="PIRSF001549">
    <property type="entry name" value="His-tRNA_synth"/>
    <property type="match status" value="1"/>
</dbReference>
<dbReference type="RefSeq" id="WP_115835002.1">
    <property type="nucleotide sequence ID" value="NZ_CP025086.1"/>
</dbReference>
<feature type="domain" description="Class II Histidinyl-tRNA synthetase (HisRS)-like catalytic core" evidence="3">
    <location>
        <begin position="9"/>
        <end position="207"/>
    </location>
</feature>
<evidence type="ECO:0000256" key="1">
    <source>
        <dbReference type="ARBA" id="ARBA00023102"/>
    </source>
</evidence>
<feature type="binding site" evidence="2">
    <location>
        <position position="99"/>
    </location>
    <ligand>
        <name>L-histidine</name>
        <dbReference type="ChEBI" id="CHEBI:57595"/>
    </ligand>
</feature>
<dbReference type="PANTHER" id="PTHR43707">
    <property type="entry name" value="HISTIDYL-TRNA SYNTHETASE"/>
    <property type="match status" value="1"/>
</dbReference>
<dbReference type="InterPro" id="IPR045864">
    <property type="entry name" value="aa-tRNA-synth_II/BPL/LPL"/>
</dbReference>
<dbReference type="Proteomes" id="UP000256900">
    <property type="component" value="Unassembled WGS sequence"/>
</dbReference>
<dbReference type="AlphaFoldDB" id="A0A3D9Z6N9"/>
<dbReference type="InterPro" id="IPR004516">
    <property type="entry name" value="HisRS/HisZ"/>
</dbReference>
<dbReference type="SUPFAM" id="SSF55681">
    <property type="entry name" value="Class II aaRS and biotin synthetases"/>
    <property type="match status" value="1"/>
</dbReference>
<dbReference type="OrthoDB" id="9797914at2"/>
<keyword evidence="4" id="KW-0808">Transferase</keyword>
<feature type="binding site" evidence="2">
    <location>
        <position position="114"/>
    </location>
    <ligand>
        <name>L-histidine</name>
        <dbReference type="ChEBI" id="CHEBI:57595"/>
    </ligand>
</feature>
<protein>
    <submittedName>
        <fullName evidence="4">ATP phosphoribosyltransferase regulatory subunit</fullName>
    </submittedName>
</protein>
<evidence type="ECO:0000313" key="4">
    <source>
        <dbReference type="EMBL" id="REF89199.1"/>
    </source>
</evidence>
<accession>A0A3D9Z6N9</accession>
<dbReference type="GO" id="GO:0004821">
    <property type="term" value="F:histidine-tRNA ligase activity"/>
    <property type="evidence" value="ECO:0007669"/>
    <property type="project" value="TreeGrafter"/>
</dbReference>
<dbReference type="GO" id="GO:0006427">
    <property type="term" value="P:histidyl-tRNA aminoacylation"/>
    <property type="evidence" value="ECO:0007669"/>
    <property type="project" value="TreeGrafter"/>
</dbReference>
<name>A0A3D9Z6N9_9HYPH</name>
<evidence type="ECO:0000259" key="3">
    <source>
        <dbReference type="Pfam" id="PF13393"/>
    </source>
</evidence>
<organism evidence="4 5">
    <name type="scientific">Methylovirgula ligni</name>
    <dbReference type="NCBI Taxonomy" id="569860"/>
    <lineage>
        <taxon>Bacteria</taxon>
        <taxon>Pseudomonadati</taxon>
        <taxon>Pseudomonadota</taxon>
        <taxon>Alphaproteobacteria</taxon>
        <taxon>Hyphomicrobiales</taxon>
        <taxon>Beijerinckiaceae</taxon>
        <taxon>Methylovirgula</taxon>
    </lineage>
</organism>
<dbReference type="GO" id="GO:0000105">
    <property type="term" value="P:L-histidine biosynthetic process"/>
    <property type="evidence" value="ECO:0007669"/>
    <property type="project" value="UniProtKB-KW"/>
</dbReference>
<keyword evidence="1" id="KW-0028">Amino-acid biosynthesis</keyword>
<keyword evidence="1" id="KW-0368">Histidine biosynthesis</keyword>
<feature type="domain" description="Class II Histidinyl-tRNA synthetase (HisRS)-like catalytic core" evidence="3">
    <location>
        <begin position="243"/>
        <end position="373"/>
    </location>
</feature>
<keyword evidence="4" id="KW-0328">Glycosyltransferase</keyword>
<dbReference type="PANTHER" id="PTHR43707:SF1">
    <property type="entry name" value="HISTIDINE--TRNA LIGASE, MITOCHONDRIAL-RELATED"/>
    <property type="match status" value="1"/>
</dbReference>
<feature type="binding site" evidence="2">
    <location>
        <begin position="323"/>
        <end position="324"/>
    </location>
    <ligand>
        <name>L-histidine</name>
        <dbReference type="ChEBI" id="CHEBI:57595"/>
    </ligand>
</feature>
<evidence type="ECO:0000256" key="2">
    <source>
        <dbReference type="PIRSR" id="PIRSR001549-1"/>
    </source>
</evidence>
<dbReference type="Gene3D" id="3.30.930.10">
    <property type="entry name" value="Bira Bifunctional Protein, Domain 2"/>
    <property type="match status" value="1"/>
</dbReference>
<gene>
    <name evidence="4" type="ORF">DES32_0417</name>
</gene>
<comment type="caution">
    <text evidence="4">The sequence shown here is derived from an EMBL/GenBank/DDBJ whole genome shotgun (WGS) entry which is preliminary data.</text>
</comment>
<reference evidence="4 5" key="1">
    <citation type="submission" date="2018-08" db="EMBL/GenBank/DDBJ databases">
        <title>Genomic Encyclopedia of Type Strains, Phase IV (KMG-IV): sequencing the most valuable type-strain genomes for metagenomic binning, comparative biology and taxonomic classification.</title>
        <authorList>
            <person name="Goeker M."/>
        </authorList>
    </citation>
    <scope>NUCLEOTIDE SEQUENCE [LARGE SCALE GENOMIC DNA]</scope>
    <source>
        <strain evidence="4 5">BW863</strain>
    </source>
</reference>
<feature type="binding site" evidence="2">
    <location>
        <begin position="70"/>
        <end position="72"/>
    </location>
    <ligand>
        <name>L-histidine</name>
        <dbReference type="ChEBI" id="CHEBI:57595"/>
    </ligand>
</feature>
<evidence type="ECO:0000313" key="5">
    <source>
        <dbReference type="Proteomes" id="UP000256900"/>
    </source>
</evidence>
<dbReference type="GO" id="GO:0005737">
    <property type="term" value="C:cytoplasm"/>
    <property type="evidence" value="ECO:0007669"/>
    <property type="project" value="InterPro"/>
</dbReference>
<dbReference type="EMBL" id="QUMO01000001">
    <property type="protein sequence ID" value="REF89199.1"/>
    <property type="molecule type" value="Genomic_DNA"/>
</dbReference>
<dbReference type="InterPro" id="IPR041715">
    <property type="entry name" value="HisRS-like_core"/>
</dbReference>
<dbReference type="GO" id="GO:0016757">
    <property type="term" value="F:glycosyltransferase activity"/>
    <property type="evidence" value="ECO:0007669"/>
    <property type="project" value="UniProtKB-KW"/>
</dbReference>
<keyword evidence="5" id="KW-1185">Reference proteome</keyword>
<proteinExistence type="predicted"/>
<feature type="binding site" evidence="2">
    <location>
        <position position="319"/>
    </location>
    <ligand>
        <name>L-histidine</name>
        <dbReference type="ChEBI" id="CHEBI:57595"/>
    </ligand>
</feature>